<evidence type="ECO:0000256" key="1">
    <source>
        <dbReference type="ARBA" id="ARBA00022737"/>
    </source>
</evidence>
<organism evidence="6 7">
    <name type="scientific">Neogobius melanostomus</name>
    <name type="common">round goby</name>
    <dbReference type="NCBI Taxonomy" id="47308"/>
    <lineage>
        <taxon>Eukaryota</taxon>
        <taxon>Metazoa</taxon>
        <taxon>Chordata</taxon>
        <taxon>Craniata</taxon>
        <taxon>Vertebrata</taxon>
        <taxon>Euteleostomi</taxon>
        <taxon>Actinopterygii</taxon>
        <taxon>Neopterygii</taxon>
        <taxon>Teleostei</taxon>
        <taxon>Neoteleostei</taxon>
        <taxon>Acanthomorphata</taxon>
        <taxon>Gobiaria</taxon>
        <taxon>Gobiiformes</taxon>
        <taxon>Gobioidei</taxon>
        <taxon>Gobiidae</taxon>
        <taxon>Benthophilinae</taxon>
        <taxon>Neogobiini</taxon>
        <taxon>Neogobius</taxon>
    </lineage>
</organism>
<dbReference type="Gene3D" id="2.60.120.290">
    <property type="entry name" value="Spermadhesin, CUB domain"/>
    <property type="match status" value="2"/>
</dbReference>
<dbReference type="SUPFAM" id="SSF49854">
    <property type="entry name" value="Spermadhesin, CUB domain"/>
    <property type="match status" value="2"/>
</dbReference>
<feature type="domain" description="CUB" evidence="5">
    <location>
        <begin position="12"/>
        <end position="122"/>
    </location>
</feature>
<name>A0A8C6U660_9GOBI</name>
<dbReference type="SMART" id="SM00042">
    <property type="entry name" value="CUB"/>
    <property type="match status" value="2"/>
</dbReference>
<dbReference type="Ensembl" id="ENSNMLT00000035448.1">
    <property type="protein sequence ID" value="ENSNMLP00000031811.1"/>
    <property type="gene ID" value="ENSNMLG00000019947.1"/>
</dbReference>
<dbReference type="Pfam" id="PF00431">
    <property type="entry name" value="CUB"/>
    <property type="match status" value="2"/>
</dbReference>
<proteinExistence type="predicted"/>
<dbReference type="InterPro" id="IPR000859">
    <property type="entry name" value="CUB_dom"/>
</dbReference>
<comment type="caution">
    <text evidence="3">Lacks conserved residue(s) required for the propagation of feature annotation.</text>
</comment>
<keyword evidence="1" id="KW-0677">Repeat</keyword>
<evidence type="ECO:0000313" key="6">
    <source>
        <dbReference type="Ensembl" id="ENSNMLP00000031811.1"/>
    </source>
</evidence>
<keyword evidence="2" id="KW-1015">Disulfide bond</keyword>
<evidence type="ECO:0000256" key="3">
    <source>
        <dbReference type="PROSITE-ProRule" id="PRU00059"/>
    </source>
</evidence>
<dbReference type="PROSITE" id="PS01180">
    <property type="entry name" value="CUB"/>
    <property type="match status" value="2"/>
</dbReference>
<feature type="transmembrane region" description="Helical" evidence="4">
    <location>
        <begin position="256"/>
        <end position="277"/>
    </location>
</feature>
<evidence type="ECO:0000256" key="4">
    <source>
        <dbReference type="SAM" id="Phobius"/>
    </source>
</evidence>
<sequence length="343" mass="38518">MQRRQSVCPAGCGGVIHADSGIIKSPNYPQNFPANSECLWHIIAHQGNHLEFNRFDLEASSSCRYDYVAVYDGPNTLAPLLGTFCGSELPPHLKSSTSHLYLVFRTDYAVSGEGWRASYSETLVRLIGCGGYLSMPMGMLGSPDPNLDGRYEPRMDCTWIIEMPVNKAVNLSFSSFDLESSSDCRYDYVKVRLYDGDSTHWPLVGTFCGSSVPSFFVSSGNFLTVVFKTDSSVQRAGFNATYMSVPRESILPCIRLGAITFFFYTDTSTILFLIPILEYLSSRTRKQNNNVWKIYQFTISGSSPTNICIKLLIYFHYNTDVFIVEINDQTSMCVCCEQRPLPR</sequence>
<dbReference type="AlphaFoldDB" id="A0A8C6U660"/>
<keyword evidence="7" id="KW-1185">Reference proteome</keyword>
<feature type="domain" description="CUB" evidence="5">
    <location>
        <begin position="129"/>
        <end position="245"/>
    </location>
</feature>
<reference evidence="6" key="1">
    <citation type="submission" date="2025-08" db="UniProtKB">
        <authorList>
            <consortium name="Ensembl"/>
        </authorList>
    </citation>
    <scope>IDENTIFICATION</scope>
</reference>
<dbReference type="CDD" id="cd00041">
    <property type="entry name" value="CUB"/>
    <property type="match status" value="2"/>
</dbReference>
<dbReference type="PANTHER" id="PTHR24251">
    <property type="entry name" value="OVOCHYMASE-RELATED"/>
    <property type="match status" value="1"/>
</dbReference>
<accession>A0A8C6U660</accession>
<dbReference type="Proteomes" id="UP000694523">
    <property type="component" value="Unplaced"/>
</dbReference>
<evidence type="ECO:0000259" key="5">
    <source>
        <dbReference type="PROSITE" id="PS01180"/>
    </source>
</evidence>
<evidence type="ECO:0000256" key="2">
    <source>
        <dbReference type="ARBA" id="ARBA00023157"/>
    </source>
</evidence>
<keyword evidence="4" id="KW-0472">Membrane</keyword>
<evidence type="ECO:0000313" key="7">
    <source>
        <dbReference type="Proteomes" id="UP000694523"/>
    </source>
</evidence>
<keyword evidence="4" id="KW-1133">Transmembrane helix</keyword>
<protein>
    <recommendedName>
        <fullName evidence="5">CUB domain-containing protein</fullName>
    </recommendedName>
</protein>
<dbReference type="InterPro" id="IPR035914">
    <property type="entry name" value="Sperma_CUB_dom_sf"/>
</dbReference>
<keyword evidence="4" id="KW-0812">Transmembrane</keyword>
<reference evidence="6" key="2">
    <citation type="submission" date="2025-09" db="UniProtKB">
        <authorList>
            <consortium name="Ensembl"/>
        </authorList>
    </citation>
    <scope>IDENTIFICATION</scope>
</reference>